<dbReference type="Pfam" id="PF02195">
    <property type="entry name" value="ParB_N"/>
    <property type="match status" value="1"/>
</dbReference>
<evidence type="ECO:0000259" key="1">
    <source>
        <dbReference type="SMART" id="SM00470"/>
    </source>
</evidence>
<organism evidence="2 3">
    <name type="scientific">Ectopseudomonas mendocina</name>
    <name type="common">Pseudomonas mendocina</name>
    <dbReference type="NCBI Taxonomy" id="300"/>
    <lineage>
        <taxon>Bacteria</taxon>
        <taxon>Pseudomonadati</taxon>
        <taxon>Pseudomonadota</taxon>
        <taxon>Gammaproteobacteria</taxon>
        <taxon>Pseudomonadales</taxon>
        <taxon>Pseudomonadaceae</taxon>
        <taxon>Ectopseudomonas</taxon>
    </lineage>
</organism>
<gene>
    <name evidence="2" type="ORF">NCTC10899_05022</name>
</gene>
<dbReference type="SUPFAM" id="SSF110849">
    <property type="entry name" value="ParB/Sulfiredoxin"/>
    <property type="match status" value="1"/>
</dbReference>
<dbReference type="AlphaFoldDB" id="A0A379PLD5"/>
<dbReference type="Proteomes" id="UP000254260">
    <property type="component" value="Unassembled WGS sequence"/>
</dbReference>
<reference evidence="2 3" key="1">
    <citation type="submission" date="2018-06" db="EMBL/GenBank/DDBJ databases">
        <authorList>
            <consortium name="Pathogen Informatics"/>
            <person name="Doyle S."/>
        </authorList>
    </citation>
    <scope>NUCLEOTIDE SEQUENCE [LARGE SCALE GENOMIC DNA]</scope>
    <source>
        <strain evidence="2 3">NCTC10899</strain>
    </source>
</reference>
<dbReference type="InterPro" id="IPR003115">
    <property type="entry name" value="ParB_N"/>
</dbReference>
<dbReference type="SMART" id="SM00470">
    <property type="entry name" value="ParB"/>
    <property type="match status" value="1"/>
</dbReference>
<dbReference type="OrthoDB" id="6649503at2"/>
<evidence type="ECO:0000313" key="2">
    <source>
        <dbReference type="EMBL" id="SUE95781.1"/>
    </source>
</evidence>
<dbReference type="InterPro" id="IPR036086">
    <property type="entry name" value="ParB/Sulfiredoxin_sf"/>
</dbReference>
<dbReference type="RefSeq" id="WP_115292640.1">
    <property type="nucleotide sequence ID" value="NZ_UGUU01000002.1"/>
</dbReference>
<sequence length="231" mass="25125">MATTSTELPSNIVRSEETWLVSRLVPYEKNAKKHDPKQVAKIAESIRVHGWTTRIVVEEDGTIIAGHGRRLAAISINPAGEVPVLVLKGITKEQARALRLIDNKVQEGGYDTALLADELRELVVDLDVDLSAFYDDRDLNFAIDDLGEINLDSLSDDISTEVAEQTERTQTEIVESDKSSVPTGKVLGFTSFTSEQARVVKKFVAIVEAETGLQGADALVAFAAQFTGEAA</sequence>
<protein>
    <submittedName>
        <fullName evidence="2">ParB-like nuclease domain</fullName>
    </submittedName>
</protein>
<dbReference type="CDD" id="cd16403">
    <property type="entry name" value="ParB_N_like_MT"/>
    <property type="match status" value="1"/>
</dbReference>
<dbReference type="Gene3D" id="3.90.1530.10">
    <property type="entry name" value="Conserved hypothetical protein from pyrococcus furiosus pfu- 392566-001, ParB domain"/>
    <property type="match status" value="1"/>
</dbReference>
<feature type="domain" description="ParB-like N-terminal" evidence="1">
    <location>
        <begin position="17"/>
        <end position="104"/>
    </location>
</feature>
<accession>A0A379PLD5</accession>
<proteinExistence type="predicted"/>
<dbReference type="EMBL" id="UGUU01000002">
    <property type="protein sequence ID" value="SUE95781.1"/>
    <property type="molecule type" value="Genomic_DNA"/>
</dbReference>
<name>A0A379PLD5_ECTME</name>
<evidence type="ECO:0000313" key="3">
    <source>
        <dbReference type="Proteomes" id="UP000254260"/>
    </source>
</evidence>